<reference evidence="1" key="1">
    <citation type="submission" date="2021-06" db="EMBL/GenBank/DDBJ databases">
        <authorList>
            <person name="Kallberg Y."/>
            <person name="Tangrot J."/>
            <person name="Rosling A."/>
        </authorList>
    </citation>
    <scope>NUCLEOTIDE SEQUENCE</scope>
    <source>
        <strain evidence="1">BR232B</strain>
    </source>
</reference>
<dbReference type="Proteomes" id="UP000789739">
    <property type="component" value="Unassembled WGS sequence"/>
</dbReference>
<accession>A0A9N9AAT0</accession>
<dbReference type="AlphaFoldDB" id="A0A9N9AAT0"/>
<comment type="caution">
    <text evidence="1">The sequence shown here is derived from an EMBL/GenBank/DDBJ whole genome shotgun (WGS) entry which is preliminary data.</text>
</comment>
<name>A0A9N9AAT0_9GLOM</name>
<sequence length="423" mass="48072">MTSSNIAIEEPSSLEEVWKWNIEQFIKYLNKHISSGLSSKDENVLEKNEIDARAITLFSREELVNLGMTTGIATCILKIMKELCARLERFRLYCTATYKKNKKIFSIAIDDWTLLQRKIMTEFLDLLEDVDESEITIKPPANNVIKDKETFYSFLETVPKLNGLKRIKFTVETPQTNFSKYKRIIDLVGIFGTNIKGLTTIDDLPQMEFSTKPADISEEQLKRITDAIVTRLKLLIHTSGPIGGKNEIERSYYIDAVLRDIVKSCGEDVRINQQYNIVGSHGDGRVDFVIKHVNTMICITEAKITDIEQGICQNFIQSHSACKTNLRKRKFDDLAGYDYVYGIVSTGDQWIFTVVSSANELAAANKKIQTLSVNSDDVDDDRLANDVQILVRAILGILQDKIASIEEQPQAKRQRLEKVLLSK</sequence>
<organism evidence="1 2">
    <name type="scientific">Paraglomus brasilianum</name>
    <dbReference type="NCBI Taxonomy" id="144538"/>
    <lineage>
        <taxon>Eukaryota</taxon>
        <taxon>Fungi</taxon>
        <taxon>Fungi incertae sedis</taxon>
        <taxon>Mucoromycota</taxon>
        <taxon>Glomeromycotina</taxon>
        <taxon>Glomeromycetes</taxon>
        <taxon>Paraglomerales</taxon>
        <taxon>Paraglomeraceae</taxon>
        <taxon>Paraglomus</taxon>
    </lineage>
</organism>
<evidence type="ECO:0000313" key="1">
    <source>
        <dbReference type="EMBL" id="CAG8524027.1"/>
    </source>
</evidence>
<gene>
    <name evidence="1" type="ORF">PBRASI_LOCUS3776</name>
</gene>
<dbReference type="InterPro" id="IPR013761">
    <property type="entry name" value="SAM/pointed_sf"/>
</dbReference>
<keyword evidence="2" id="KW-1185">Reference proteome</keyword>
<dbReference type="Gene3D" id="1.10.150.50">
    <property type="entry name" value="Transcription Factor, Ets-1"/>
    <property type="match status" value="1"/>
</dbReference>
<evidence type="ECO:0000313" key="2">
    <source>
        <dbReference type="Proteomes" id="UP000789739"/>
    </source>
</evidence>
<proteinExistence type="predicted"/>
<dbReference type="EMBL" id="CAJVPI010000354">
    <property type="protein sequence ID" value="CAG8524027.1"/>
    <property type="molecule type" value="Genomic_DNA"/>
</dbReference>
<protein>
    <submittedName>
        <fullName evidence="1">6596_t:CDS:1</fullName>
    </submittedName>
</protein>
<dbReference type="OrthoDB" id="2358876at2759"/>